<dbReference type="EMBL" id="JAFIQS010000004">
    <property type="protein sequence ID" value="KAG5170159.1"/>
    <property type="molecule type" value="Genomic_DNA"/>
</dbReference>
<organism evidence="2">
    <name type="scientific">Psilocybe cubensis</name>
    <name type="common">Psychedelic mushroom</name>
    <name type="synonym">Stropharia cubensis</name>
    <dbReference type="NCBI Taxonomy" id="181762"/>
    <lineage>
        <taxon>Eukaryota</taxon>
        <taxon>Fungi</taxon>
        <taxon>Dikarya</taxon>
        <taxon>Basidiomycota</taxon>
        <taxon>Agaricomycotina</taxon>
        <taxon>Agaricomycetes</taxon>
        <taxon>Agaricomycetidae</taxon>
        <taxon>Agaricales</taxon>
        <taxon>Agaricineae</taxon>
        <taxon>Strophariaceae</taxon>
        <taxon>Psilocybe</taxon>
    </lineage>
</organism>
<proteinExistence type="predicted"/>
<evidence type="ECO:0000313" key="2">
    <source>
        <dbReference type="EMBL" id="KAG5170159.1"/>
    </source>
</evidence>
<feature type="compositionally biased region" description="Basic and acidic residues" evidence="1">
    <location>
        <begin position="37"/>
        <end position="53"/>
    </location>
</feature>
<protein>
    <submittedName>
        <fullName evidence="2">Uncharacterized protein</fullName>
    </submittedName>
</protein>
<accession>A0A8H7Y370</accession>
<dbReference type="AlphaFoldDB" id="A0A8H7Y370"/>
<feature type="region of interest" description="Disordered" evidence="1">
    <location>
        <begin position="37"/>
        <end position="121"/>
    </location>
</feature>
<evidence type="ECO:0000256" key="1">
    <source>
        <dbReference type="SAM" id="MobiDB-lite"/>
    </source>
</evidence>
<comment type="caution">
    <text evidence="2">The sequence shown here is derived from an EMBL/GenBank/DDBJ whole genome shotgun (WGS) entry which is preliminary data.</text>
</comment>
<feature type="compositionally biased region" description="Polar residues" evidence="1">
    <location>
        <begin position="12"/>
        <end position="21"/>
    </location>
</feature>
<reference evidence="2" key="1">
    <citation type="submission" date="2021-02" db="EMBL/GenBank/DDBJ databases">
        <title>Psilocybe cubensis genome.</title>
        <authorList>
            <person name="Mckernan K.J."/>
            <person name="Crawford S."/>
            <person name="Trippe A."/>
            <person name="Kane L.T."/>
            <person name="Mclaughlin S."/>
        </authorList>
    </citation>
    <scope>NUCLEOTIDE SEQUENCE [LARGE SCALE GENOMIC DNA]</scope>
    <source>
        <strain evidence="2">MGC-MH-2018</strain>
    </source>
</reference>
<gene>
    <name evidence="2" type="ORF">JR316_004546</name>
</gene>
<sequence>MSIRAAAGASARFNSTRQPDSIQARCMKTIRMQVLEKEKHRTLNRDLNDKTSSPHEYAPGWNETLASASEAAVKADRSDGGPQEMQSRTVEHLKARRRETDGESSTTAYYSRDTVTGPLSGATGKEEVIVHCGKVVLDKLGADVVSKGLKMHDFMTPSEEDVKADRGEV</sequence>
<feature type="compositionally biased region" description="Basic and acidic residues" evidence="1">
    <location>
        <begin position="89"/>
        <end position="101"/>
    </location>
</feature>
<feature type="region of interest" description="Disordered" evidence="1">
    <location>
        <begin position="1"/>
        <end position="22"/>
    </location>
</feature>
<name>A0A8H7Y370_PSICU</name>